<feature type="domain" description="Mur ligase C-terminal" evidence="13">
    <location>
        <begin position="341"/>
        <end position="469"/>
    </location>
</feature>
<evidence type="ECO:0000256" key="4">
    <source>
        <dbReference type="ARBA" id="ARBA00022741"/>
    </source>
</evidence>
<dbReference type="Proteomes" id="UP000078292">
    <property type="component" value="Unassembled WGS sequence"/>
</dbReference>
<dbReference type="PANTHER" id="PTHR43024">
    <property type="entry name" value="UDP-N-ACETYLMURAMOYL-TRIPEPTIDE--D-ALANYL-D-ALANINE LIGASE"/>
    <property type="match status" value="1"/>
</dbReference>
<dbReference type="GO" id="GO:0005524">
    <property type="term" value="F:ATP binding"/>
    <property type="evidence" value="ECO:0007669"/>
    <property type="project" value="UniProtKB-UniRule"/>
</dbReference>
<keyword evidence="7 10" id="KW-0573">Peptidoglycan synthesis</keyword>
<dbReference type="Pfam" id="PF01225">
    <property type="entry name" value="Mur_ligase"/>
    <property type="match status" value="1"/>
</dbReference>
<feature type="domain" description="Mur ligase central" evidence="14">
    <location>
        <begin position="116"/>
        <end position="318"/>
    </location>
</feature>
<dbReference type="InterPro" id="IPR051046">
    <property type="entry name" value="MurCDEF_CellWall_CoF430Synth"/>
</dbReference>
<dbReference type="Gene3D" id="3.40.1390.10">
    <property type="entry name" value="MurE/MurF, N-terminal domain"/>
    <property type="match status" value="1"/>
</dbReference>
<keyword evidence="16" id="KW-1185">Reference proteome</keyword>
<keyword evidence="8 10" id="KW-0131">Cell cycle</keyword>
<dbReference type="GO" id="GO:0009252">
    <property type="term" value="P:peptidoglycan biosynthetic process"/>
    <property type="evidence" value="ECO:0007669"/>
    <property type="project" value="UniProtKB-UniRule"/>
</dbReference>
<dbReference type="GO" id="GO:0071555">
    <property type="term" value="P:cell wall organization"/>
    <property type="evidence" value="ECO:0007669"/>
    <property type="project" value="UniProtKB-KW"/>
</dbReference>
<dbReference type="Gene3D" id="3.40.1190.10">
    <property type="entry name" value="Mur-like, catalytic domain"/>
    <property type="match status" value="1"/>
</dbReference>
<dbReference type="SUPFAM" id="SSF53244">
    <property type="entry name" value="MurD-like peptide ligases, peptide-binding domain"/>
    <property type="match status" value="1"/>
</dbReference>
<feature type="domain" description="Mur ligase N-terminal catalytic" evidence="12">
    <location>
        <begin position="31"/>
        <end position="99"/>
    </location>
</feature>
<dbReference type="PANTHER" id="PTHR43024:SF1">
    <property type="entry name" value="UDP-N-ACETYLMURAMOYL-TRIPEPTIDE--D-ALANYL-D-ALANINE LIGASE"/>
    <property type="match status" value="1"/>
</dbReference>
<accession>A0A1B7LZ95</accession>
<dbReference type="NCBIfam" id="TIGR01143">
    <property type="entry name" value="murF"/>
    <property type="match status" value="1"/>
</dbReference>
<evidence type="ECO:0000256" key="3">
    <source>
        <dbReference type="ARBA" id="ARBA00022618"/>
    </source>
</evidence>
<name>A0A1B7LZ95_9MICC</name>
<keyword evidence="9 10" id="KW-0961">Cell wall biogenesis/degradation</keyword>
<dbReference type="InterPro" id="IPR036565">
    <property type="entry name" value="Mur-like_cat_sf"/>
</dbReference>
<keyword evidence="4 10" id="KW-0547">Nucleotide-binding</keyword>
<dbReference type="Pfam" id="PF02875">
    <property type="entry name" value="Mur_ligase_C"/>
    <property type="match status" value="1"/>
</dbReference>
<dbReference type="GO" id="GO:0008766">
    <property type="term" value="F:UDP-N-acetylmuramoylalanyl-D-glutamyl-2,6-diaminopimelate-D-alanyl-D-alanine ligase activity"/>
    <property type="evidence" value="ECO:0007669"/>
    <property type="project" value="RHEA"/>
</dbReference>
<organism evidence="15 16">
    <name type="scientific">Enteractinococcus helveticum</name>
    <dbReference type="NCBI Taxonomy" id="1837282"/>
    <lineage>
        <taxon>Bacteria</taxon>
        <taxon>Bacillati</taxon>
        <taxon>Actinomycetota</taxon>
        <taxon>Actinomycetes</taxon>
        <taxon>Micrococcales</taxon>
        <taxon>Micrococcaceae</taxon>
    </lineage>
</organism>
<dbReference type="InterPro" id="IPR036615">
    <property type="entry name" value="Mur_ligase_C_dom_sf"/>
</dbReference>
<dbReference type="InterPro" id="IPR000713">
    <property type="entry name" value="Mur_ligase_N"/>
</dbReference>
<keyword evidence="2 10" id="KW-0436">Ligase</keyword>
<evidence type="ECO:0000256" key="7">
    <source>
        <dbReference type="ARBA" id="ARBA00022984"/>
    </source>
</evidence>
<evidence type="ECO:0000256" key="8">
    <source>
        <dbReference type="ARBA" id="ARBA00023306"/>
    </source>
</evidence>
<sequence length="494" mass="52415">MIELDANQIAEATGGRLTATVDPKTVVTSANTDSREMSPGALFIARRGETTDGHNFITAARQAGASLVLAERETQDDQGAVDPAVIVEDSTLAMGRLARYIVEKIREHSETTVIAITGSVGKTSTKDALAALLATQGPTIAPQGSYNSEVGVPLTIFTAGLDTRYLVVEMGADRIGNITELTDIVRPDISVVLTVGTAHAASFGSVDNIALTKGEIVEALPAGGIAVLNADDIRVAEMAKRVPAQASTMWFSAAYAPPQREHLVFAADAGTTENENPQFKLQYFGPDANDADQTGHEVTAQLIGEHHTTNLLAAATAAYAAGISLDTIASLMPTITPTSAHRMARTDRTDGITIIDDAYNANPESMRAGLKTLAMLGRNTGRRTWAVLGPMLELGTSHAKEHILLGEVVVRLNIDQLVVVGSDARALYTGAVNEGSWGDEVDHVLSNDEAFDLLAQRVEPGDIIFVKGSNGTRLWELADQLTTVDLVGQKEKRK</sequence>
<keyword evidence="5 10" id="KW-0067">ATP-binding</keyword>
<dbReference type="OrthoDB" id="9800958at2"/>
<dbReference type="SUPFAM" id="SSF53623">
    <property type="entry name" value="MurD-like peptide ligases, catalytic domain"/>
    <property type="match status" value="1"/>
</dbReference>
<dbReference type="GO" id="GO:0047480">
    <property type="term" value="F:UDP-N-acetylmuramoyl-tripeptide-D-alanyl-D-alanine ligase activity"/>
    <property type="evidence" value="ECO:0007669"/>
    <property type="project" value="UniProtKB-UniRule"/>
</dbReference>
<evidence type="ECO:0000313" key="15">
    <source>
        <dbReference type="EMBL" id="OAV60837.1"/>
    </source>
</evidence>
<evidence type="ECO:0000256" key="5">
    <source>
        <dbReference type="ARBA" id="ARBA00022840"/>
    </source>
</evidence>
<evidence type="ECO:0000256" key="2">
    <source>
        <dbReference type="ARBA" id="ARBA00022598"/>
    </source>
</evidence>
<dbReference type="Gene3D" id="3.90.190.20">
    <property type="entry name" value="Mur ligase, C-terminal domain"/>
    <property type="match status" value="1"/>
</dbReference>
<evidence type="ECO:0000259" key="12">
    <source>
        <dbReference type="Pfam" id="PF01225"/>
    </source>
</evidence>
<dbReference type="InterPro" id="IPR013221">
    <property type="entry name" value="Mur_ligase_cen"/>
</dbReference>
<dbReference type="EC" id="6.3.2.10" evidence="10 11"/>
<dbReference type="RefSeq" id="WP_043057875.1">
    <property type="nucleotide sequence ID" value="NZ_LXEY01000018.1"/>
</dbReference>
<evidence type="ECO:0000256" key="9">
    <source>
        <dbReference type="ARBA" id="ARBA00023316"/>
    </source>
</evidence>
<evidence type="ECO:0000256" key="11">
    <source>
        <dbReference type="RuleBase" id="RU004136"/>
    </source>
</evidence>
<keyword evidence="1 10" id="KW-0963">Cytoplasm</keyword>
<comment type="subcellular location">
    <subcellularLocation>
        <location evidence="10 11">Cytoplasm</location>
    </subcellularLocation>
</comment>
<dbReference type="GO" id="GO:0005737">
    <property type="term" value="C:cytoplasm"/>
    <property type="evidence" value="ECO:0007669"/>
    <property type="project" value="UniProtKB-SubCell"/>
</dbReference>
<comment type="caution">
    <text evidence="15">The sequence shown here is derived from an EMBL/GenBank/DDBJ whole genome shotgun (WGS) entry which is preliminary data.</text>
</comment>
<keyword evidence="3 10" id="KW-0132">Cell division</keyword>
<evidence type="ECO:0000256" key="6">
    <source>
        <dbReference type="ARBA" id="ARBA00022960"/>
    </source>
</evidence>
<evidence type="ECO:0000256" key="1">
    <source>
        <dbReference type="ARBA" id="ARBA00022490"/>
    </source>
</evidence>
<dbReference type="STRING" id="1837282.A6F49_10120"/>
<evidence type="ECO:0000313" key="16">
    <source>
        <dbReference type="Proteomes" id="UP000078292"/>
    </source>
</evidence>
<keyword evidence="6 10" id="KW-0133">Cell shape</keyword>
<dbReference type="InterPro" id="IPR004101">
    <property type="entry name" value="Mur_ligase_C"/>
</dbReference>
<comment type="catalytic activity">
    <reaction evidence="10 11">
        <text>D-alanyl-D-alanine + UDP-N-acetyl-alpha-D-muramoyl-L-alanyl-gamma-D-glutamyl-meso-2,6-diaminopimelate + ATP = UDP-N-acetyl-alpha-D-muramoyl-L-alanyl-gamma-D-glutamyl-meso-2,6-diaminopimeloyl-D-alanyl-D-alanine + ADP + phosphate + H(+)</text>
        <dbReference type="Rhea" id="RHEA:28374"/>
        <dbReference type="ChEBI" id="CHEBI:15378"/>
        <dbReference type="ChEBI" id="CHEBI:30616"/>
        <dbReference type="ChEBI" id="CHEBI:43474"/>
        <dbReference type="ChEBI" id="CHEBI:57822"/>
        <dbReference type="ChEBI" id="CHEBI:61386"/>
        <dbReference type="ChEBI" id="CHEBI:83905"/>
        <dbReference type="ChEBI" id="CHEBI:456216"/>
        <dbReference type="EC" id="6.3.2.10"/>
    </reaction>
</comment>
<dbReference type="Pfam" id="PF08245">
    <property type="entry name" value="Mur_ligase_M"/>
    <property type="match status" value="1"/>
</dbReference>
<dbReference type="InterPro" id="IPR035911">
    <property type="entry name" value="MurE/MurF_N"/>
</dbReference>
<dbReference type="GO" id="GO:0051301">
    <property type="term" value="P:cell division"/>
    <property type="evidence" value="ECO:0007669"/>
    <property type="project" value="UniProtKB-KW"/>
</dbReference>
<dbReference type="UniPathway" id="UPA00219"/>
<reference evidence="15 16" key="1">
    <citation type="submission" date="2016-04" db="EMBL/GenBank/DDBJ databases">
        <title>First whole genome shotgun sequence of the bacterium Enteractinococcus sp. strain UASWS1574.</title>
        <authorList>
            <person name="Crovadore J."/>
            <person name="Chablais R."/>
            <person name="Lefort F."/>
        </authorList>
    </citation>
    <scope>NUCLEOTIDE SEQUENCE [LARGE SCALE GENOMIC DNA]</scope>
    <source>
        <strain evidence="15 16">UASWS1574</strain>
    </source>
</reference>
<dbReference type="GO" id="GO:0008360">
    <property type="term" value="P:regulation of cell shape"/>
    <property type="evidence" value="ECO:0007669"/>
    <property type="project" value="UniProtKB-KW"/>
</dbReference>
<comment type="pathway">
    <text evidence="10 11">Cell wall biogenesis; peptidoglycan biosynthesis.</text>
</comment>
<evidence type="ECO:0000259" key="13">
    <source>
        <dbReference type="Pfam" id="PF02875"/>
    </source>
</evidence>
<gene>
    <name evidence="10" type="primary">murF</name>
    <name evidence="15" type="ORF">A6F49_10120</name>
</gene>
<comment type="similarity">
    <text evidence="10">Belongs to the MurCDEF family. MurF subfamily.</text>
</comment>
<dbReference type="EMBL" id="LXEY01000018">
    <property type="protein sequence ID" value="OAV60837.1"/>
    <property type="molecule type" value="Genomic_DNA"/>
</dbReference>
<evidence type="ECO:0000259" key="14">
    <source>
        <dbReference type="Pfam" id="PF08245"/>
    </source>
</evidence>
<feature type="binding site" evidence="10">
    <location>
        <begin position="118"/>
        <end position="124"/>
    </location>
    <ligand>
        <name>ATP</name>
        <dbReference type="ChEBI" id="CHEBI:30616"/>
    </ligand>
</feature>
<comment type="function">
    <text evidence="10 11">Involved in cell wall formation. Catalyzes the final step in the synthesis of UDP-N-acetylmuramoyl-pentapeptide, the precursor of murein.</text>
</comment>
<dbReference type="SUPFAM" id="SSF63418">
    <property type="entry name" value="MurE/MurF N-terminal domain"/>
    <property type="match status" value="1"/>
</dbReference>
<evidence type="ECO:0000256" key="10">
    <source>
        <dbReference type="HAMAP-Rule" id="MF_02019"/>
    </source>
</evidence>
<proteinExistence type="inferred from homology"/>
<dbReference type="HAMAP" id="MF_02019">
    <property type="entry name" value="MurF"/>
    <property type="match status" value="1"/>
</dbReference>
<dbReference type="AlphaFoldDB" id="A0A1B7LZ95"/>
<protein>
    <recommendedName>
        <fullName evidence="10 11">UDP-N-acetylmuramoyl-tripeptide--D-alanyl-D-alanine ligase</fullName>
        <ecNumber evidence="10 11">6.3.2.10</ecNumber>
    </recommendedName>
    <alternativeName>
        <fullName evidence="10">D-alanyl-D-alanine-adding enzyme</fullName>
    </alternativeName>
</protein>
<dbReference type="InterPro" id="IPR005863">
    <property type="entry name" value="UDP-N-AcMur_synth"/>
</dbReference>